<proteinExistence type="predicted"/>
<dbReference type="Gene3D" id="3.30.300.20">
    <property type="match status" value="1"/>
</dbReference>
<comment type="caution">
    <text evidence="1">The sequence shown here is derived from an EMBL/GenBank/DDBJ whole genome shotgun (WGS) entry which is preliminary data.</text>
</comment>
<dbReference type="GeneID" id="98069628"/>
<evidence type="ECO:0000313" key="1">
    <source>
        <dbReference type="EMBL" id="EHP46452.1"/>
    </source>
</evidence>
<dbReference type="PANTHER" id="PTHR39624">
    <property type="entry name" value="PROTEIN INVOLVED IN RIMO-MEDIATED BETA-METHYLTHIOLATION OF RIBOSOMAL PROTEIN S12 YCAO"/>
    <property type="match status" value="1"/>
</dbReference>
<dbReference type="InterPro" id="IPR036102">
    <property type="entry name" value="OsmC/Ohrsf"/>
</dbReference>
<dbReference type="HOGENOM" id="CLU_100275_5_0_10"/>
<evidence type="ECO:0008006" key="3">
    <source>
        <dbReference type="Google" id="ProtNLM"/>
    </source>
</evidence>
<dbReference type="Pfam" id="PF02566">
    <property type="entry name" value="OsmC"/>
    <property type="match status" value="1"/>
</dbReference>
<dbReference type="STRING" id="742817.HMPREF9449_02069"/>
<evidence type="ECO:0000313" key="2">
    <source>
        <dbReference type="Proteomes" id="UP000004892"/>
    </source>
</evidence>
<sequence>MTTVKAKYLGNLRVECEHLQSGTKMITDAPTDNHGKGESFSPTDLCASSLAACMMTIMGLYAQNAGIDVTGTEIEITKVMAADPRRIGEVIVIFRMPARAYTEKDKKSLERAAHTCPVHYSLGENVKQTIIFEW</sequence>
<organism evidence="1 2">
    <name type="scientific">Odoribacter laneus YIT 12061</name>
    <dbReference type="NCBI Taxonomy" id="742817"/>
    <lineage>
        <taxon>Bacteria</taxon>
        <taxon>Pseudomonadati</taxon>
        <taxon>Bacteroidota</taxon>
        <taxon>Bacteroidia</taxon>
        <taxon>Bacteroidales</taxon>
        <taxon>Odoribacteraceae</taxon>
        <taxon>Odoribacter</taxon>
    </lineage>
</organism>
<dbReference type="PANTHER" id="PTHR39624:SF2">
    <property type="entry name" value="OSMC-LIKE PROTEIN"/>
    <property type="match status" value="1"/>
</dbReference>
<reference evidence="1 2" key="1">
    <citation type="submission" date="2012-01" db="EMBL/GenBank/DDBJ databases">
        <title>The Genome Sequence of Odoribacter laneus YIT 12061.</title>
        <authorList>
            <consortium name="The Broad Institute Genome Sequencing Platform"/>
            <person name="Earl A."/>
            <person name="Ward D."/>
            <person name="Feldgarden M."/>
            <person name="Gevers D."/>
            <person name="Morotomi M."/>
            <person name="Young S.K."/>
            <person name="Zeng Q."/>
            <person name="Gargeya S."/>
            <person name="Fitzgerald M."/>
            <person name="Haas B."/>
            <person name="Abouelleil A."/>
            <person name="Alvarado L."/>
            <person name="Arachchi H.M."/>
            <person name="Berlin A."/>
            <person name="Chapman S.B."/>
            <person name="Gearin G."/>
            <person name="Goldberg J."/>
            <person name="Griggs A."/>
            <person name="Gujja S."/>
            <person name="Hansen M."/>
            <person name="Heiman D."/>
            <person name="Howarth C."/>
            <person name="Larimer J."/>
            <person name="Lui A."/>
            <person name="MacDonald P.J.P."/>
            <person name="McCowen C."/>
            <person name="Montmayeur A."/>
            <person name="Murphy C."/>
            <person name="Neiman D."/>
            <person name="Pearson M."/>
            <person name="Priest M."/>
            <person name="Roberts A."/>
            <person name="Saif S."/>
            <person name="Shea T."/>
            <person name="Sisk P."/>
            <person name="Stolte C."/>
            <person name="Sykes S."/>
            <person name="Wortman J."/>
            <person name="Nusbaum C."/>
            <person name="Birren B."/>
        </authorList>
    </citation>
    <scope>NUCLEOTIDE SEQUENCE [LARGE SCALE GENOMIC DNA]</scope>
    <source>
        <strain evidence="1 2">YIT 12061</strain>
    </source>
</reference>
<dbReference type="InterPro" id="IPR003718">
    <property type="entry name" value="OsmC/Ohr_fam"/>
</dbReference>
<accession>H1DJJ7</accession>
<dbReference type="InterPro" id="IPR015946">
    <property type="entry name" value="KH_dom-like_a/b"/>
</dbReference>
<dbReference type="EMBL" id="ADMC01000025">
    <property type="protein sequence ID" value="EHP46452.1"/>
    <property type="molecule type" value="Genomic_DNA"/>
</dbReference>
<protein>
    <recommendedName>
        <fullName evidence="3">OsmC-like protein</fullName>
    </recommendedName>
</protein>
<dbReference type="RefSeq" id="WP_009137216.1">
    <property type="nucleotide sequence ID" value="NZ_JH594596.1"/>
</dbReference>
<gene>
    <name evidence="1" type="ORF">HMPREF9449_02069</name>
</gene>
<dbReference type="Proteomes" id="UP000004892">
    <property type="component" value="Unassembled WGS sequence"/>
</dbReference>
<keyword evidence="2" id="KW-1185">Reference proteome</keyword>
<dbReference type="eggNOG" id="COG1765">
    <property type="taxonomic scope" value="Bacteria"/>
</dbReference>
<name>H1DJJ7_9BACT</name>
<dbReference type="PATRIC" id="fig|742817.3.peg.2209"/>
<dbReference type="AlphaFoldDB" id="H1DJJ7"/>
<dbReference type="SUPFAM" id="SSF82784">
    <property type="entry name" value="OsmC-like"/>
    <property type="match status" value="1"/>
</dbReference>